<feature type="region of interest" description="Disordered" evidence="1">
    <location>
        <begin position="70"/>
        <end position="120"/>
    </location>
</feature>
<gene>
    <name evidence="2" type="ORF">FRX31_006380</name>
</gene>
<dbReference type="EMBL" id="JABWDY010005937">
    <property type="protein sequence ID" value="KAF5204033.1"/>
    <property type="molecule type" value="Genomic_DNA"/>
</dbReference>
<protein>
    <submittedName>
        <fullName evidence="2">Uncharacterized protein</fullName>
    </submittedName>
</protein>
<sequence length="215" mass="24643">MVQMNNSDFVLILQVMLKQKRNRDAGDNNSPNHNESFRLQKRRKEYEVCNGILIKPPNENNNNLQAQNRSIAQQARRAREKVQKSSSQKNNHVSSSNDKRSSAQQARRTREKLEKSKFAENTNAICSSSRVQVDNQSTPEVAGKTKHFSRNNGKQPLMYEMDSPDSNTENVLINQYSRRPGKEHNLEGNINFLRGSCSSNVDYSCENEVIKPIYI</sequence>
<comment type="caution">
    <text evidence="2">The sequence shown here is derived from an EMBL/GenBank/DDBJ whole genome shotgun (WGS) entry which is preliminary data.</text>
</comment>
<name>A0A7J6X3R5_THATH</name>
<dbReference type="Proteomes" id="UP000554482">
    <property type="component" value="Unassembled WGS sequence"/>
</dbReference>
<feature type="region of interest" description="Disordered" evidence="1">
    <location>
        <begin position="21"/>
        <end position="42"/>
    </location>
</feature>
<feature type="region of interest" description="Disordered" evidence="1">
    <location>
        <begin position="133"/>
        <end position="154"/>
    </location>
</feature>
<reference evidence="2 3" key="1">
    <citation type="submission" date="2020-06" db="EMBL/GenBank/DDBJ databases">
        <title>Transcriptomic and genomic resources for Thalictrum thalictroides and T. hernandezii: Facilitating candidate gene discovery in an emerging model plant lineage.</title>
        <authorList>
            <person name="Arias T."/>
            <person name="Riano-Pachon D.M."/>
            <person name="Di Stilio V.S."/>
        </authorList>
    </citation>
    <scope>NUCLEOTIDE SEQUENCE [LARGE SCALE GENOMIC DNA]</scope>
    <source>
        <strain evidence="3">cv. WT478/WT964</strain>
        <tissue evidence="2">Leaves</tissue>
    </source>
</reference>
<accession>A0A7J6X3R5</accession>
<proteinExistence type="predicted"/>
<evidence type="ECO:0000256" key="1">
    <source>
        <dbReference type="SAM" id="MobiDB-lite"/>
    </source>
</evidence>
<feature type="compositionally biased region" description="Low complexity" evidence="1">
    <location>
        <begin position="84"/>
        <end position="96"/>
    </location>
</feature>
<dbReference type="AlphaFoldDB" id="A0A7J6X3R5"/>
<evidence type="ECO:0000313" key="3">
    <source>
        <dbReference type="Proteomes" id="UP000554482"/>
    </source>
</evidence>
<dbReference type="OrthoDB" id="2006200at2759"/>
<evidence type="ECO:0000313" key="2">
    <source>
        <dbReference type="EMBL" id="KAF5204033.1"/>
    </source>
</evidence>
<feature type="non-terminal residue" evidence="2">
    <location>
        <position position="1"/>
    </location>
</feature>
<organism evidence="2 3">
    <name type="scientific">Thalictrum thalictroides</name>
    <name type="common">Rue-anemone</name>
    <name type="synonym">Anemone thalictroides</name>
    <dbReference type="NCBI Taxonomy" id="46969"/>
    <lineage>
        <taxon>Eukaryota</taxon>
        <taxon>Viridiplantae</taxon>
        <taxon>Streptophyta</taxon>
        <taxon>Embryophyta</taxon>
        <taxon>Tracheophyta</taxon>
        <taxon>Spermatophyta</taxon>
        <taxon>Magnoliopsida</taxon>
        <taxon>Ranunculales</taxon>
        <taxon>Ranunculaceae</taxon>
        <taxon>Thalictroideae</taxon>
        <taxon>Thalictrum</taxon>
    </lineage>
</organism>
<keyword evidence="3" id="KW-1185">Reference proteome</keyword>